<evidence type="ECO:0000313" key="2">
    <source>
        <dbReference type="EMBL" id="KAK8850170.1"/>
    </source>
</evidence>
<dbReference type="Proteomes" id="UP001470230">
    <property type="component" value="Unassembled WGS sequence"/>
</dbReference>
<name>A0ABR2HNN9_9EUKA</name>
<keyword evidence="1" id="KW-0812">Transmembrane</keyword>
<keyword evidence="3" id="KW-1185">Reference proteome</keyword>
<keyword evidence="1" id="KW-0472">Membrane</keyword>
<dbReference type="SUPFAM" id="SSF48403">
    <property type="entry name" value="Ankyrin repeat"/>
    <property type="match status" value="1"/>
</dbReference>
<gene>
    <name evidence="2" type="ORF">M9Y10_018293</name>
</gene>
<evidence type="ECO:0000256" key="1">
    <source>
        <dbReference type="SAM" id="Phobius"/>
    </source>
</evidence>
<dbReference type="InterPro" id="IPR036770">
    <property type="entry name" value="Ankyrin_rpt-contain_sf"/>
</dbReference>
<comment type="caution">
    <text evidence="2">The sequence shown here is derived from an EMBL/GenBank/DDBJ whole genome shotgun (WGS) entry which is preliminary data.</text>
</comment>
<evidence type="ECO:0000313" key="3">
    <source>
        <dbReference type="Proteomes" id="UP001470230"/>
    </source>
</evidence>
<accession>A0ABR2HNN9</accession>
<sequence length="385" mass="45868">MEAQEYLEKMKIIHDELLTYIENEENTEENFQNFIKLVNDFKIQENWHEIKTLLFVFSIILDNHRRSPSFFTKFSQIFHFFKNVIQRNFSNLEIFDLFKNNKRAILLLSEEQIITIDQTITNIMLNSKYSLAKYPLYFFPEMKPFLSEELIQEYSKQIPENFEEKRKLGENDNPICEVIRKGLMDDFTSFVTENQISLSSKVEPSLFETNSYLLKNQPSLIEYAAFFGKTPIVNYLHTNCIDLEPSIWLFAVHGQNLNLIHLLQDNNISQINDSYELILKESLKCHHNEITNYILSTLPPTETEISLKIFWQSFEFYNFTYMEDTNVNPSTFYHLCVYGYYPLVEALLKDPSVDVNMIVIFNFFYFSYLVFKINYFFSNEISNQK</sequence>
<feature type="transmembrane region" description="Helical" evidence="1">
    <location>
        <begin position="357"/>
        <end position="377"/>
    </location>
</feature>
<evidence type="ECO:0008006" key="4">
    <source>
        <dbReference type="Google" id="ProtNLM"/>
    </source>
</evidence>
<protein>
    <recommendedName>
        <fullName evidence="4">DUF3447 domain-containing protein</fullName>
    </recommendedName>
</protein>
<organism evidence="2 3">
    <name type="scientific">Tritrichomonas musculus</name>
    <dbReference type="NCBI Taxonomy" id="1915356"/>
    <lineage>
        <taxon>Eukaryota</taxon>
        <taxon>Metamonada</taxon>
        <taxon>Parabasalia</taxon>
        <taxon>Tritrichomonadida</taxon>
        <taxon>Tritrichomonadidae</taxon>
        <taxon>Tritrichomonas</taxon>
    </lineage>
</organism>
<keyword evidence="1" id="KW-1133">Transmembrane helix</keyword>
<dbReference type="EMBL" id="JAPFFF010000024">
    <property type="protein sequence ID" value="KAK8850170.1"/>
    <property type="molecule type" value="Genomic_DNA"/>
</dbReference>
<proteinExistence type="predicted"/>
<reference evidence="2 3" key="1">
    <citation type="submission" date="2024-04" db="EMBL/GenBank/DDBJ databases">
        <title>Tritrichomonas musculus Genome.</title>
        <authorList>
            <person name="Alves-Ferreira E."/>
            <person name="Grigg M."/>
            <person name="Lorenzi H."/>
            <person name="Galac M."/>
        </authorList>
    </citation>
    <scope>NUCLEOTIDE SEQUENCE [LARGE SCALE GENOMIC DNA]</scope>
    <source>
        <strain evidence="2 3">EAF2021</strain>
    </source>
</reference>